<sequence>MFGKLASLDGSFEGKGSCQLNNGWGLGIPNLTPLSLYHSLFSLVGGVRSPLSRDSSHRCLLAVAVVAPSSLRSSAELAVTPTSPGAVASLQTSRRRLCQTRTGHWVSGQPCRCPARPAPIRPYPAVPTSINGVMMRGNGV</sequence>
<comment type="caution">
    <text evidence="1">The sequence shown here is derived from an EMBL/GenBank/DDBJ whole genome shotgun (WGS) entry which is preliminary data.</text>
</comment>
<keyword evidence="2" id="KW-1185">Reference proteome</keyword>
<dbReference type="AlphaFoldDB" id="A0ABD1IKI5"/>
<evidence type="ECO:0000313" key="2">
    <source>
        <dbReference type="Proteomes" id="UP001567538"/>
    </source>
</evidence>
<name>A0ABD1IKI5_SALDI</name>
<protein>
    <submittedName>
        <fullName evidence="1">Uncharacterized protein</fullName>
    </submittedName>
</protein>
<proteinExistence type="predicted"/>
<reference evidence="1 2" key="1">
    <citation type="submission" date="2024-06" db="EMBL/GenBank/DDBJ databases">
        <title>A chromosome level genome sequence of Diviner's sage (Salvia divinorum).</title>
        <authorList>
            <person name="Ford S.A."/>
            <person name="Ro D.-K."/>
            <person name="Ness R.W."/>
            <person name="Phillips M.A."/>
        </authorList>
    </citation>
    <scope>NUCLEOTIDE SEQUENCE [LARGE SCALE GENOMIC DNA]</scope>
    <source>
        <strain evidence="1">SAF-2024a</strain>
        <tissue evidence="1">Leaf</tissue>
    </source>
</reference>
<gene>
    <name evidence="1" type="ORF">AAHA92_00536</name>
</gene>
<dbReference type="EMBL" id="JBEAFC010000001">
    <property type="protein sequence ID" value="KAL1569000.1"/>
    <property type="molecule type" value="Genomic_DNA"/>
</dbReference>
<accession>A0ABD1IKI5</accession>
<dbReference type="Proteomes" id="UP001567538">
    <property type="component" value="Unassembled WGS sequence"/>
</dbReference>
<organism evidence="1 2">
    <name type="scientific">Salvia divinorum</name>
    <name type="common">Maria pastora</name>
    <name type="synonym">Diviner's sage</name>
    <dbReference type="NCBI Taxonomy" id="28513"/>
    <lineage>
        <taxon>Eukaryota</taxon>
        <taxon>Viridiplantae</taxon>
        <taxon>Streptophyta</taxon>
        <taxon>Embryophyta</taxon>
        <taxon>Tracheophyta</taxon>
        <taxon>Spermatophyta</taxon>
        <taxon>Magnoliopsida</taxon>
        <taxon>eudicotyledons</taxon>
        <taxon>Gunneridae</taxon>
        <taxon>Pentapetalae</taxon>
        <taxon>asterids</taxon>
        <taxon>lamiids</taxon>
        <taxon>Lamiales</taxon>
        <taxon>Lamiaceae</taxon>
        <taxon>Nepetoideae</taxon>
        <taxon>Mentheae</taxon>
        <taxon>Salviinae</taxon>
        <taxon>Salvia</taxon>
        <taxon>Salvia subgen. Calosphace</taxon>
    </lineage>
</organism>
<evidence type="ECO:0000313" key="1">
    <source>
        <dbReference type="EMBL" id="KAL1569000.1"/>
    </source>
</evidence>